<protein>
    <submittedName>
        <fullName evidence="1">Uncharacterized protein</fullName>
    </submittedName>
</protein>
<name>A0A7R8VFA3_TIMDO</name>
<evidence type="ECO:0000313" key="1">
    <source>
        <dbReference type="EMBL" id="CAD7196723.1"/>
    </source>
</evidence>
<dbReference type="EMBL" id="OA565303">
    <property type="protein sequence ID" value="CAD7196723.1"/>
    <property type="molecule type" value="Genomic_DNA"/>
</dbReference>
<gene>
    <name evidence="1" type="ORF">TDIB3V08_LOCUS3057</name>
</gene>
<organism evidence="1">
    <name type="scientific">Timema douglasi</name>
    <name type="common">Walking stick</name>
    <dbReference type="NCBI Taxonomy" id="61478"/>
    <lineage>
        <taxon>Eukaryota</taxon>
        <taxon>Metazoa</taxon>
        <taxon>Ecdysozoa</taxon>
        <taxon>Arthropoda</taxon>
        <taxon>Hexapoda</taxon>
        <taxon>Insecta</taxon>
        <taxon>Pterygota</taxon>
        <taxon>Neoptera</taxon>
        <taxon>Polyneoptera</taxon>
        <taxon>Phasmatodea</taxon>
        <taxon>Timematodea</taxon>
        <taxon>Timematoidea</taxon>
        <taxon>Timematidae</taxon>
        <taxon>Timema</taxon>
    </lineage>
</organism>
<proteinExistence type="predicted"/>
<sequence>MSCKELCYRLRSLPTPSTKPNPKIFVNLLFRAMSRNNNTYSLAKLATPVGEHSNYDSPQPSLSTTKTEKEVHYKAHLNRRATAYFNIMLDMYLKYYGLKFSKDDHIALIYLMYELVTIPDLEPYLVNKFGLLFIMLLK</sequence>
<dbReference type="AlphaFoldDB" id="A0A7R8VFA3"/>
<reference evidence="1" key="1">
    <citation type="submission" date="2020-11" db="EMBL/GenBank/DDBJ databases">
        <authorList>
            <person name="Tran Van P."/>
        </authorList>
    </citation>
    <scope>NUCLEOTIDE SEQUENCE</scope>
</reference>
<accession>A0A7R8VFA3</accession>